<feature type="compositionally biased region" description="Basic and acidic residues" evidence="1">
    <location>
        <begin position="538"/>
        <end position="550"/>
    </location>
</feature>
<dbReference type="STRING" id="465817.ETA_26780"/>
<feature type="compositionally biased region" description="Polar residues" evidence="1">
    <location>
        <begin position="589"/>
        <end position="601"/>
    </location>
</feature>
<sequence>MTYNITSSNRSQIIDLNKLCARNDENRQSGVAGSITTLSNDPSVVRVVKDFSCYPSQAETVSALLGALSMKDLPPEVANTTMSQNGESVKSLLGLIAGNIEDKQDKKTLEKIYSQLIDAKADTKKEAKVGPDLNRLLVKYGKDSLNNHVATCLDACRQAWAYNHTVTGSPDNIDDNCIFSTSLLGCHNVLNDVIEKISNPGSDFNLIAQQAVFFKDTCASIPLTLINHDNQDIGPKEHSTEPNRSKMLDPQVSARANNGPWPINIHVEGATANATINGNSSPTPTKSDQALINFATKLLYARPEDLTETKVKLINKALDLAREHDRNNGGADGILQNLQHVTPVQDIISYESVSANQRLAQVIHQPDTSAAEKPADSADSESLIMNAKRLQPHPLANDIAEIDAVAVSSTATPSEMIPKILRQDLNRSAERTSTAPELKERTNKPEQSEIPEKWVETIQTELVAYSVGNKVGLTSLVADAVDESSIRETPLLHAAKQVSGLSDNIPVEVTQPSDSRTHPRDGAGIHSGGNPNNPFDSGSKDSRSDERDIFADNQPAYGGSGSYVQQTVNRFEKEFIRLRPKATPFVSGNSIFGNNSESGAKSSAERKSHLQDTTKYNRFAITGNSPRIHTTNRSFDPFNQRSIPLMNHVRQFSPGITGINKGESKKAENNLGEVFLDNQELQHE</sequence>
<gene>
    <name evidence="2" type="ordered locus">ETA_26780</name>
</gene>
<feature type="region of interest" description="Disordered" evidence="1">
    <location>
        <begin position="589"/>
        <end position="613"/>
    </location>
</feature>
<proteinExistence type="predicted"/>
<name>B2VG35_ERWT9</name>
<dbReference type="KEGG" id="eta:ETA_26780"/>
<feature type="compositionally biased region" description="Basic and acidic residues" evidence="1">
    <location>
        <begin position="437"/>
        <end position="450"/>
    </location>
</feature>
<reference evidence="2 3" key="1">
    <citation type="journal article" date="2008" name="Environ. Microbiol.">
        <title>The genome of Erwinia tasmaniensis strain Et1/99, a non-pathogenic bacterium in the genus Erwinia.</title>
        <authorList>
            <person name="Kube M."/>
            <person name="Migdoll A.M."/>
            <person name="Mueller I."/>
            <person name="Kuhl H."/>
            <person name="Beck A."/>
            <person name="Reinhardt R."/>
            <person name="Geider K."/>
        </authorList>
    </citation>
    <scope>NUCLEOTIDE SEQUENCE [LARGE SCALE GENOMIC DNA]</scope>
    <source>
        <strain evidence="3">DSM 17950 / CFBP 7177 / CIP 109463 / NCPPB 4357 / Et1/99</strain>
    </source>
</reference>
<feature type="compositionally biased region" description="Basic and acidic residues" evidence="1">
    <location>
        <begin position="603"/>
        <end position="612"/>
    </location>
</feature>
<dbReference type="Proteomes" id="UP000001726">
    <property type="component" value="Chromosome"/>
</dbReference>
<organism evidence="2 3">
    <name type="scientific">Erwinia tasmaniensis (strain DSM 17950 / CFBP 7177 / CIP 109463 / NCPPB 4357 / Et1/99)</name>
    <dbReference type="NCBI Taxonomy" id="465817"/>
    <lineage>
        <taxon>Bacteria</taxon>
        <taxon>Pseudomonadati</taxon>
        <taxon>Pseudomonadota</taxon>
        <taxon>Gammaproteobacteria</taxon>
        <taxon>Enterobacterales</taxon>
        <taxon>Erwiniaceae</taxon>
        <taxon>Erwinia</taxon>
    </lineage>
</organism>
<feature type="region of interest" description="Disordered" evidence="1">
    <location>
        <begin position="425"/>
        <end position="450"/>
    </location>
</feature>
<keyword evidence="3" id="KW-1185">Reference proteome</keyword>
<dbReference type="EMBL" id="CU468135">
    <property type="protein sequence ID" value="CAO97724.1"/>
    <property type="molecule type" value="Genomic_DNA"/>
</dbReference>
<dbReference type="OrthoDB" id="6637649at2"/>
<dbReference type="HOGENOM" id="CLU_402125_0_0_6"/>
<evidence type="ECO:0000256" key="1">
    <source>
        <dbReference type="SAM" id="MobiDB-lite"/>
    </source>
</evidence>
<dbReference type="eggNOG" id="ENOG5031M5G">
    <property type="taxonomic scope" value="Bacteria"/>
</dbReference>
<protein>
    <submittedName>
        <fullName evidence="2">Uncharacterized protein</fullName>
    </submittedName>
</protein>
<evidence type="ECO:0000313" key="2">
    <source>
        <dbReference type="EMBL" id="CAO97724.1"/>
    </source>
</evidence>
<accession>B2VG35</accession>
<evidence type="ECO:0000313" key="3">
    <source>
        <dbReference type="Proteomes" id="UP000001726"/>
    </source>
</evidence>
<feature type="region of interest" description="Disordered" evidence="1">
    <location>
        <begin position="503"/>
        <end position="563"/>
    </location>
</feature>
<dbReference type="AlphaFoldDB" id="B2VG35"/>
<dbReference type="RefSeq" id="WP_012442385.1">
    <property type="nucleotide sequence ID" value="NC_010694.1"/>
</dbReference>